<reference evidence="1 2" key="1">
    <citation type="submission" date="2020-12" db="EMBL/GenBank/DDBJ databases">
        <title>Whole genome sequences of gut porcine anaerobes.</title>
        <authorList>
            <person name="Kubasova T."/>
            <person name="Jahodarova E."/>
            <person name="Rychlik I."/>
        </authorList>
    </citation>
    <scope>NUCLEOTIDE SEQUENCE [LARGE SCALE GENOMIC DNA]</scope>
    <source>
        <strain evidence="1 2">An867</strain>
    </source>
</reference>
<name>A0ABS9CPB7_9FIRM</name>
<accession>A0ABS9CPB7</accession>
<dbReference type="EMBL" id="JAFBIT010000002">
    <property type="protein sequence ID" value="MCF2652677.1"/>
    <property type="molecule type" value="Genomic_DNA"/>
</dbReference>
<evidence type="ECO:0000313" key="1">
    <source>
        <dbReference type="EMBL" id="MCF2652677.1"/>
    </source>
</evidence>
<dbReference type="Proteomes" id="UP001299220">
    <property type="component" value="Unassembled WGS sequence"/>
</dbReference>
<comment type="caution">
    <text evidence="1">The sequence shown here is derived from an EMBL/GenBank/DDBJ whole genome shotgun (WGS) entry which is preliminary data.</text>
</comment>
<dbReference type="RefSeq" id="WP_235323710.1">
    <property type="nucleotide sequence ID" value="NZ_JAFBIT010000002.1"/>
</dbReference>
<evidence type="ECO:0000313" key="2">
    <source>
        <dbReference type="Proteomes" id="UP001299220"/>
    </source>
</evidence>
<proteinExistence type="predicted"/>
<sequence>MREDICSIPISEIFEPKDGCPFCRMRDMLEDRMATYITGAAMMEPDVRVETNRLGFCKDHFEMILQRGSRLSVALILESLLAEIGTDIFPDEPKTPLKKVLAAADRRRHSCFVCENVNKNMEHLSATVIKLWQNEPEFRALYADQTHICLDHYSFILSAAQKMPKKNFIPFAAETKRLAKNYLDTVKADTTHFCRMFDYRNKDGDWGNSRDAIERSITYITGRVPSVTTKTEGKNR</sequence>
<keyword evidence="2" id="KW-1185">Reference proteome</keyword>
<dbReference type="Pfam" id="PF19538">
    <property type="entry name" value="DUF6062"/>
    <property type="match status" value="1"/>
</dbReference>
<organism evidence="1 2">
    <name type="scientific">Anaeromassilibacillus senegalensis</name>
    <dbReference type="NCBI Taxonomy" id="1673717"/>
    <lineage>
        <taxon>Bacteria</taxon>
        <taxon>Bacillati</taxon>
        <taxon>Bacillota</taxon>
        <taxon>Clostridia</taxon>
        <taxon>Eubacteriales</taxon>
        <taxon>Acutalibacteraceae</taxon>
        <taxon>Anaeromassilibacillus</taxon>
    </lineage>
</organism>
<evidence type="ECO:0008006" key="3">
    <source>
        <dbReference type="Google" id="ProtNLM"/>
    </source>
</evidence>
<protein>
    <recommendedName>
        <fullName evidence="3">ABC transporter substrate-binding protein</fullName>
    </recommendedName>
</protein>
<dbReference type="InterPro" id="IPR045706">
    <property type="entry name" value="DUF6062"/>
</dbReference>
<gene>
    <name evidence="1" type="ORF">JQM67_08685</name>
</gene>